<keyword evidence="1" id="KW-0472">Membrane</keyword>
<reference evidence="2" key="1">
    <citation type="submission" date="2023-07" db="EMBL/GenBank/DDBJ databases">
        <title>Fictibacillus sp. isolated from freshwater pond.</title>
        <authorList>
            <person name="Kirdat K."/>
            <person name="Bhat A."/>
            <person name="Mourya A."/>
            <person name="Yadav A."/>
        </authorList>
    </citation>
    <scope>NUCLEOTIDE SEQUENCE</scope>
    <source>
        <strain evidence="2">NE201</strain>
    </source>
</reference>
<protein>
    <submittedName>
        <fullName evidence="2">Spore germination protein</fullName>
    </submittedName>
</protein>
<sequence length="141" mass="16147">MLFSKKHRKVKPSQSKVLKQLEKQNSNHEAPLHSQLSENEAELKDVFTNCSDVVFRHVLDLDSHQYLIVYIDGMVDPESLDEDVIKPLVSHSSSSNQKNRSSFHQWKTTVGLTKQRSPLPLYAERALAGSLFFSKKLEEIL</sequence>
<organism evidence="2 3">
    <name type="scientific">Fictibacillus fluitans</name>
    <dbReference type="NCBI Taxonomy" id="3058422"/>
    <lineage>
        <taxon>Bacteria</taxon>
        <taxon>Bacillati</taxon>
        <taxon>Bacillota</taxon>
        <taxon>Bacilli</taxon>
        <taxon>Bacillales</taxon>
        <taxon>Fictibacillaceae</taxon>
        <taxon>Fictibacillus</taxon>
    </lineage>
</organism>
<proteinExistence type="predicted"/>
<name>A0ABT8HWS0_9BACL</name>
<dbReference type="EMBL" id="JAUHTR010000005">
    <property type="protein sequence ID" value="MDN4525173.1"/>
    <property type="molecule type" value="Genomic_DNA"/>
</dbReference>
<dbReference type="Pfam" id="PF03323">
    <property type="entry name" value="GerA"/>
    <property type="match status" value="1"/>
</dbReference>
<dbReference type="Proteomes" id="UP001172721">
    <property type="component" value="Unassembled WGS sequence"/>
</dbReference>
<keyword evidence="3" id="KW-1185">Reference proteome</keyword>
<evidence type="ECO:0000256" key="1">
    <source>
        <dbReference type="ARBA" id="ARBA00023136"/>
    </source>
</evidence>
<gene>
    <name evidence="2" type="ORF">QYB97_11825</name>
</gene>
<evidence type="ECO:0000313" key="2">
    <source>
        <dbReference type="EMBL" id="MDN4525173.1"/>
    </source>
</evidence>
<comment type="caution">
    <text evidence="2">The sequence shown here is derived from an EMBL/GenBank/DDBJ whole genome shotgun (WGS) entry which is preliminary data.</text>
</comment>
<accession>A0ABT8HWS0</accession>
<dbReference type="InterPro" id="IPR004995">
    <property type="entry name" value="Spore_Ger"/>
</dbReference>
<dbReference type="RefSeq" id="WP_301166210.1">
    <property type="nucleotide sequence ID" value="NZ_JAUHTR010000005.1"/>
</dbReference>
<evidence type="ECO:0000313" key="3">
    <source>
        <dbReference type="Proteomes" id="UP001172721"/>
    </source>
</evidence>